<dbReference type="PIRSF" id="PIRSF000090">
    <property type="entry name" value="Beta-ETF"/>
    <property type="match status" value="1"/>
</dbReference>
<evidence type="ECO:0000313" key="8">
    <source>
        <dbReference type="EMBL" id="KAF4145366.1"/>
    </source>
</evidence>
<dbReference type="InterPro" id="IPR033948">
    <property type="entry name" value="ETF_beta_N"/>
</dbReference>
<dbReference type="Proteomes" id="UP000602510">
    <property type="component" value="Unassembled WGS sequence"/>
</dbReference>
<comment type="subunit">
    <text evidence="5">Heterodimer of an alpha and a beta subunit.</text>
</comment>
<dbReference type="GO" id="GO:0046395">
    <property type="term" value="P:carboxylic acid catabolic process"/>
    <property type="evidence" value="ECO:0007669"/>
    <property type="project" value="UniProtKB-ARBA"/>
</dbReference>
<evidence type="ECO:0000256" key="5">
    <source>
        <dbReference type="PIRNR" id="PIRNR000090"/>
    </source>
</evidence>
<evidence type="ECO:0000256" key="4">
    <source>
        <dbReference type="ARBA" id="ARBA00022982"/>
    </source>
</evidence>
<reference evidence="7" key="1">
    <citation type="submission" date="2020-04" db="EMBL/GenBank/DDBJ databases">
        <title>Hybrid Assembly of Korean Phytophthora infestans isolates.</title>
        <authorList>
            <person name="Prokchorchik M."/>
            <person name="Lee Y."/>
            <person name="Seo J."/>
            <person name="Cho J.-H."/>
            <person name="Park Y.-E."/>
            <person name="Jang D.-C."/>
            <person name="Im J.-S."/>
            <person name="Choi J.-G."/>
            <person name="Park H.-J."/>
            <person name="Lee G.-B."/>
            <person name="Lee Y.-G."/>
            <person name="Hong S.-Y."/>
            <person name="Cho K."/>
            <person name="Sohn K.H."/>
        </authorList>
    </citation>
    <scope>NUCLEOTIDE SEQUENCE</scope>
    <source>
        <strain evidence="7">KR_1_A1</strain>
        <strain evidence="8">KR_2_A2</strain>
    </source>
</reference>
<sequence length="279" mass="30137">MLRSSAFPLIRRYPNQVKDSDLPTTTTAMKVLVPVKRVVDYAVKIRVEPKGVDLKNVKMSMNPFCEIAVEEAIRLKEKKVASEIVAVSIGPKQSQETLRTALAMGADRGIHITTDMRTDQELQPLAVAKLLKEVVAKEGPKLVICGKQSIDADAAQTGPMLAGLLDWSQGTFASDVAVDGDAVNITRETDSGVETLKLGLPAVVTADLRLNEPRYATLPNIMKAKKKKIETLAADSFGVDLAPRIDVVEVKDPASRKAGIKVASVDELVDKLKNEAGVI</sequence>
<dbReference type="GO" id="GO:0009055">
    <property type="term" value="F:electron transfer activity"/>
    <property type="evidence" value="ECO:0007669"/>
    <property type="project" value="InterPro"/>
</dbReference>
<dbReference type="Gene3D" id="3.40.50.620">
    <property type="entry name" value="HUPs"/>
    <property type="match status" value="1"/>
</dbReference>
<comment type="caution">
    <text evidence="7">The sequence shown here is derived from an EMBL/GenBank/DDBJ whole genome shotgun (WGS) entry which is preliminary data.</text>
</comment>
<dbReference type="PANTHER" id="PTHR21294">
    <property type="entry name" value="ELECTRON TRANSFER FLAVOPROTEIN BETA-SUBUNIT"/>
    <property type="match status" value="1"/>
</dbReference>
<dbReference type="AlphaFoldDB" id="A0A833SDE1"/>
<dbReference type="EMBL" id="JAACNO010000735">
    <property type="protein sequence ID" value="KAF4145366.1"/>
    <property type="molecule type" value="Genomic_DNA"/>
</dbReference>
<evidence type="ECO:0000313" key="7">
    <source>
        <dbReference type="EMBL" id="KAF4046347.1"/>
    </source>
</evidence>
<comment type="function">
    <text evidence="5">The electron transfer flavoprotein serves as a specific electron acceptor for several dehydrogenases, including five acyl-CoA dehydrogenases, glutaryl-CoA and sarcosine dehydrogenase. It transfers the electrons to the main mitochondrial respiratory chain via ETF-ubiquinone oxidoreductase (ETF dehydrogenase).</text>
</comment>
<evidence type="ECO:0000256" key="2">
    <source>
        <dbReference type="ARBA" id="ARBA00007557"/>
    </source>
</evidence>
<dbReference type="PANTHER" id="PTHR21294:SF8">
    <property type="entry name" value="ELECTRON TRANSFER FLAVOPROTEIN SUBUNIT BETA"/>
    <property type="match status" value="1"/>
</dbReference>
<evidence type="ECO:0000256" key="3">
    <source>
        <dbReference type="ARBA" id="ARBA00022448"/>
    </source>
</evidence>
<comment type="similarity">
    <text evidence="2 5">Belongs to the ETF beta-subunit/FixA family.</text>
</comment>
<dbReference type="EMBL" id="WSZM01000017">
    <property type="protein sequence ID" value="KAF4046347.1"/>
    <property type="molecule type" value="Genomic_DNA"/>
</dbReference>
<evidence type="ECO:0000259" key="6">
    <source>
        <dbReference type="SMART" id="SM00893"/>
    </source>
</evidence>
<dbReference type="InterPro" id="IPR014730">
    <property type="entry name" value="ETF_a/b_N"/>
</dbReference>
<dbReference type="CDD" id="cd01714">
    <property type="entry name" value="ETF_beta"/>
    <property type="match status" value="1"/>
</dbReference>
<dbReference type="InterPro" id="IPR014729">
    <property type="entry name" value="Rossmann-like_a/b/a_fold"/>
</dbReference>
<evidence type="ECO:0000313" key="9">
    <source>
        <dbReference type="Proteomes" id="UP000602510"/>
    </source>
</evidence>
<dbReference type="FunFam" id="3.40.50.620:FF:000011">
    <property type="entry name" value="Electron transfer flavoprotein subunit beta"/>
    <property type="match status" value="1"/>
</dbReference>
<keyword evidence="4 5" id="KW-0249">Electron transport</keyword>
<evidence type="ECO:0000256" key="1">
    <source>
        <dbReference type="ARBA" id="ARBA00004305"/>
    </source>
</evidence>
<dbReference type="SMART" id="SM00893">
    <property type="entry name" value="ETF"/>
    <property type="match status" value="1"/>
</dbReference>
<feature type="domain" description="Electron transfer flavoprotein alpha/beta-subunit N-terminal" evidence="6">
    <location>
        <begin position="49"/>
        <end position="241"/>
    </location>
</feature>
<name>A0A833SDE1_PHYIN</name>
<dbReference type="Proteomes" id="UP000704712">
    <property type="component" value="Unassembled WGS sequence"/>
</dbReference>
<organism evidence="7 9">
    <name type="scientific">Phytophthora infestans</name>
    <name type="common">Potato late blight agent</name>
    <name type="synonym">Botrytis infestans</name>
    <dbReference type="NCBI Taxonomy" id="4787"/>
    <lineage>
        <taxon>Eukaryota</taxon>
        <taxon>Sar</taxon>
        <taxon>Stramenopiles</taxon>
        <taxon>Oomycota</taxon>
        <taxon>Peronosporomycetes</taxon>
        <taxon>Peronosporales</taxon>
        <taxon>Peronosporaceae</taxon>
        <taxon>Phytophthora</taxon>
    </lineage>
</organism>
<comment type="subcellular location">
    <subcellularLocation>
        <location evidence="1 5">Mitochondrion matrix</location>
    </subcellularLocation>
</comment>
<proteinExistence type="inferred from homology"/>
<keyword evidence="3 5" id="KW-0813">Transport</keyword>
<accession>A0A833SDE1</accession>
<keyword evidence="9" id="KW-1185">Reference proteome</keyword>
<protein>
    <recommendedName>
        <fullName evidence="5">Electron transfer flavoprotein subunit beta</fullName>
        <shortName evidence="5">Beta-ETF</shortName>
    </recommendedName>
</protein>
<dbReference type="InterPro" id="IPR012255">
    <property type="entry name" value="ETF_b"/>
</dbReference>
<gene>
    <name evidence="7" type="ORF">GN244_ATG01182</name>
    <name evidence="8" type="ORF">GN958_ATG05396</name>
</gene>
<dbReference type="Pfam" id="PF01012">
    <property type="entry name" value="ETF"/>
    <property type="match status" value="1"/>
</dbReference>
<dbReference type="GO" id="GO:0005759">
    <property type="term" value="C:mitochondrial matrix"/>
    <property type="evidence" value="ECO:0007669"/>
    <property type="project" value="UniProtKB-SubCell"/>
</dbReference>
<dbReference type="SUPFAM" id="SSF52402">
    <property type="entry name" value="Adenine nucleotide alpha hydrolases-like"/>
    <property type="match status" value="1"/>
</dbReference>
<keyword evidence="5" id="KW-0496">Mitochondrion</keyword>